<dbReference type="NCBIfam" id="TIGR02944">
    <property type="entry name" value="suf_reg_Xantho"/>
    <property type="match status" value="1"/>
</dbReference>
<dbReference type="GO" id="GO:0003700">
    <property type="term" value="F:DNA-binding transcription factor activity"/>
    <property type="evidence" value="ECO:0007669"/>
    <property type="project" value="TreeGrafter"/>
</dbReference>
<name>A0A2U1V643_9PROT</name>
<dbReference type="InterPro" id="IPR036390">
    <property type="entry name" value="WH_DNA-bd_sf"/>
</dbReference>
<dbReference type="GO" id="GO:0005829">
    <property type="term" value="C:cytosol"/>
    <property type="evidence" value="ECO:0007669"/>
    <property type="project" value="TreeGrafter"/>
</dbReference>
<gene>
    <name evidence="2" type="ORF">CR165_09205</name>
</gene>
<dbReference type="PANTHER" id="PTHR33221">
    <property type="entry name" value="WINGED HELIX-TURN-HELIX TRANSCRIPTIONAL REGULATOR, RRF2 FAMILY"/>
    <property type="match status" value="1"/>
</dbReference>
<dbReference type="InterPro" id="IPR000944">
    <property type="entry name" value="Tscrpt_reg_Rrf2"/>
</dbReference>
<dbReference type="NCBIfam" id="TIGR00738">
    <property type="entry name" value="rrf2_super"/>
    <property type="match status" value="1"/>
</dbReference>
<organism evidence="2 3">
    <name type="scientific">Teichococcus aestuarii</name>
    <dbReference type="NCBI Taxonomy" id="568898"/>
    <lineage>
        <taxon>Bacteria</taxon>
        <taxon>Pseudomonadati</taxon>
        <taxon>Pseudomonadota</taxon>
        <taxon>Alphaproteobacteria</taxon>
        <taxon>Acetobacterales</taxon>
        <taxon>Roseomonadaceae</taxon>
        <taxon>Roseomonas</taxon>
    </lineage>
</organism>
<reference evidence="3" key="1">
    <citation type="submission" date="2017-10" db="EMBL/GenBank/DDBJ databases">
        <authorList>
            <person name="Toshchakov S.V."/>
            <person name="Goeva M.A."/>
        </authorList>
    </citation>
    <scope>NUCLEOTIDE SEQUENCE [LARGE SCALE GENOMIC DNA]</scope>
    <source>
        <strain evidence="3">JR1/69-1-13</strain>
    </source>
</reference>
<evidence type="ECO:0000313" key="2">
    <source>
        <dbReference type="EMBL" id="PWC29331.1"/>
    </source>
</evidence>
<proteinExistence type="predicted"/>
<feature type="compositionally biased region" description="Basic and acidic residues" evidence="1">
    <location>
        <begin position="146"/>
        <end position="157"/>
    </location>
</feature>
<dbReference type="Pfam" id="PF02082">
    <property type="entry name" value="Rrf2"/>
    <property type="match status" value="1"/>
</dbReference>
<evidence type="ECO:0000256" key="1">
    <source>
        <dbReference type="SAM" id="MobiDB-lite"/>
    </source>
</evidence>
<dbReference type="AlphaFoldDB" id="A0A2U1V643"/>
<dbReference type="SUPFAM" id="SSF46785">
    <property type="entry name" value="Winged helix' DNA-binding domain"/>
    <property type="match status" value="1"/>
</dbReference>
<dbReference type="InterPro" id="IPR036388">
    <property type="entry name" value="WH-like_DNA-bd_sf"/>
</dbReference>
<dbReference type="Gene3D" id="1.10.10.10">
    <property type="entry name" value="Winged helix-like DNA-binding domain superfamily/Winged helix DNA-binding domain"/>
    <property type="match status" value="1"/>
</dbReference>
<protein>
    <submittedName>
        <fullName evidence="2">SUF system Fe-S cluster assembly regulator</fullName>
    </submittedName>
</protein>
<dbReference type="RefSeq" id="WP_109516672.1">
    <property type="nucleotide sequence ID" value="NZ_PDOA01000004.1"/>
</dbReference>
<dbReference type="PROSITE" id="PS51197">
    <property type="entry name" value="HTH_RRF2_2"/>
    <property type="match status" value="1"/>
</dbReference>
<dbReference type="Proteomes" id="UP000245048">
    <property type="component" value="Unassembled WGS sequence"/>
</dbReference>
<keyword evidence="3" id="KW-1185">Reference proteome</keyword>
<comment type="caution">
    <text evidence="2">The sequence shown here is derived from an EMBL/GenBank/DDBJ whole genome shotgun (WGS) entry which is preliminary data.</text>
</comment>
<evidence type="ECO:0000313" key="3">
    <source>
        <dbReference type="Proteomes" id="UP000245048"/>
    </source>
</evidence>
<accession>A0A2U1V643</accession>
<feature type="region of interest" description="Disordered" evidence="1">
    <location>
        <begin position="133"/>
        <end position="192"/>
    </location>
</feature>
<dbReference type="EMBL" id="PDOA01000004">
    <property type="protein sequence ID" value="PWC29331.1"/>
    <property type="molecule type" value="Genomic_DNA"/>
</dbReference>
<dbReference type="PANTHER" id="PTHR33221:SF2">
    <property type="entry name" value="TRANSCRIPTIONAL REGULATOR"/>
    <property type="match status" value="1"/>
</dbReference>
<dbReference type="InterPro" id="IPR014290">
    <property type="entry name" value="SUF_FeS_clus_asmbl_reg"/>
</dbReference>
<dbReference type="OrthoDB" id="9808360at2"/>
<sequence>MLRLSKLTDYAVVVLARLEAEGGVQTAPGLATATGIAEPTVAKVLKALGHAGLVEGLRGARGGYRLGRPLCAIPLSDVICAIDGPIALTACVDGASGCCETETICPVRGRWDPVNEAIRAALSAISMAELAAPRTAARQKSPPADAGRKSPPDEAGRKFPPADAGRKSPPVDTGRKSPPASPARLPAHPPAE</sequence>